<feature type="compositionally biased region" description="Polar residues" evidence="1">
    <location>
        <begin position="429"/>
        <end position="438"/>
    </location>
</feature>
<accession>A0A1S3KH67</accession>
<dbReference type="InParanoid" id="A0A1S3KH67"/>
<dbReference type="Proteomes" id="UP000085678">
    <property type="component" value="Unplaced"/>
</dbReference>
<feature type="compositionally biased region" description="Pro residues" evidence="1">
    <location>
        <begin position="450"/>
        <end position="460"/>
    </location>
</feature>
<evidence type="ECO:0000313" key="2">
    <source>
        <dbReference type="Proteomes" id="UP000085678"/>
    </source>
</evidence>
<reference evidence="3" key="1">
    <citation type="submission" date="2025-08" db="UniProtKB">
        <authorList>
            <consortium name="RefSeq"/>
        </authorList>
    </citation>
    <scope>IDENTIFICATION</scope>
    <source>
        <tissue evidence="3">Gonads</tissue>
    </source>
</reference>
<feature type="compositionally biased region" description="Polar residues" evidence="1">
    <location>
        <begin position="180"/>
        <end position="189"/>
    </location>
</feature>
<dbReference type="AlphaFoldDB" id="A0A1S3KH67"/>
<feature type="compositionally biased region" description="Pro residues" evidence="1">
    <location>
        <begin position="136"/>
        <end position="146"/>
    </location>
</feature>
<name>A0A1S3KH67_LINAN</name>
<dbReference type="RefSeq" id="XP_013421973.1">
    <property type="nucleotide sequence ID" value="XM_013566519.1"/>
</dbReference>
<dbReference type="STRING" id="7574.A0A1S3KH67"/>
<dbReference type="GeneID" id="106181949"/>
<feature type="compositionally biased region" description="Low complexity" evidence="1">
    <location>
        <begin position="103"/>
        <end position="119"/>
    </location>
</feature>
<organism evidence="2 3">
    <name type="scientific">Lingula anatina</name>
    <name type="common">Brachiopod</name>
    <name type="synonym">Lingula unguis</name>
    <dbReference type="NCBI Taxonomy" id="7574"/>
    <lineage>
        <taxon>Eukaryota</taxon>
        <taxon>Metazoa</taxon>
        <taxon>Spiralia</taxon>
        <taxon>Lophotrochozoa</taxon>
        <taxon>Brachiopoda</taxon>
        <taxon>Linguliformea</taxon>
        <taxon>Lingulata</taxon>
        <taxon>Lingulida</taxon>
        <taxon>Linguloidea</taxon>
        <taxon>Lingulidae</taxon>
        <taxon>Lingula</taxon>
    </lineage>
</organism>
<protein>
    <submittedName>
        <fullName evidence="3">Basic salivary proline-rich protein 4</fullName>
    </submittedName>
</protein>
<proteinExistence type="predicted"/>
<evidence type="ECO:0000256" key="1">
    <source>
        <dbReference type="SAM" id="MobiDB-lite"/>
    </source>
</evidence>
<gene>
    <name evidence="3" type="primary">LOC106181949</name>
</gene>
<evidence type="ECO:0000313" key="3">
    <source>
        <dbReference type="RefSeq" id="XP_013421973.1"/>
    </source>
</evidence>
<keyword evidence="2" id="KW-1185">Reference proteome</keyword>
<dbReference type="KEGG" id="lak:106181949"/>
<dbReference type="OrthoDB" id="10682332at2759"/>
<sequence>MADQSQYPQSFQGVRPQGSGQNAGYFPSGGPQFGPPGQGMPPVSKQFSGQPGGFMPPPLPGGSQPPPQPGSTFNGQGGGGPPPGQFGQNRFPGPGGPPPPRFNPQQQGGLSSNAGQLPQGPGGPPPRFGPPQGQGGPPPRFGPPSGQPQRFPPTSSVGPQGQLGPMSQGQMKGPPPQGGINTTAGQSGSPFGAPSNMNGPPMGVRPPTSQVGQGFYGQQMPPTSQNTGVPPPGPPSNLAGFGPPPTHPVSQGIGAPPVSRPPVSNYGSMGPPTLGPPTSQSMEGQPSPRGPTQLSNLSGKPPQGFGPPPPTSQGYGPPSNLPNTGPPPPRLGAPPTSLAGPPPPRLGAPPTSLSGAPPMSLSTSQLAAGPADGLAPPPPRYLQGRTTPNELPKPFHGQATYSHTIAYHPNSATPTPLGSEPPSEKSSRDSSPVPNQQYDVLEGQFVNTPGVPPSATPPPQEMKAGITGRRQYPQMVRQRRGGGEEL</sequence>
<feature type="compositionally biased region" description="Pro residues" evidence="1">
    <location>
        <begin position="54"/>
        <end position="69"/>
    </location>
</feature>
<feature type="compositionally biased region" description="Low complexity" evidence="1">
    <location>
        <begin position="312"/>
        <end position="323"/>
    </location>
</feature>
<feature type="compositionally biased region" description="Polar residues" evidence="1">
    <location>
        <begin position="1"/>
        <end position="22"/>
    </location>
</feature>
<feature type="compositionally biased region" description="Polar residues" evidence="1">
    <location>
        <begin position="276"/>
        <end position="298"/>
    </location>
</feature>
<feature type="region of interest" description="Disordered" evidence="1">
    <location>
        <begin position="1"/>
        <end position="486"/>
    </location>
</feature>